<dbReference type="InterPro" id="IPR029058">
    <property type="entry name" value="AB_hydrolase_fold"/>
</dbReference>
<feature type="region of interest" description="Disordered" evidence="1">
    <location>
        <begin position="337"/>
        <end position="377"/>
    </location>
</feature>
<reference evidence="2" key="1">
    <citation type="submission" date="2015-09" db="EMBL/GenBank/DDBJ databases">
        <title>Characterization of enterotoxigenic Staphylococcus epidermidis isolates from ready to eat food.</title>
        <authorList>
            <person name="Podkowik M."/>
            <person name="Bania J."/>
            <person name="Seo K.-S."/>
        </authorList>
    </citation>
    <scope>NUCLEOTIDE SEQUENCE</scope>
    <source>
        <strain evidence="2">4S-13</strain>
    </source>
</reference>
<evidence type="ECO:0008006" key="3">
    <source>
        <dbReference type="Google" id="ProtNLM"/>
    </source>
</evidence>
<proteinExistence type="predicted"/>
<organism evidence="2">
    <name type="scientific">Staphylococcus epidermidis</name>
    <dbReference type="NCBI Taxonomy" id="1282"/>
    <lineage>
        <taxon>Bacteria</taxon>
        <taxon>Bacillati</taxon>
        <taxon>Bacillota</taxon>
        <taxon>Bacilli</taxon>
        <taxon>Bacillales</taxon>
        <taxon>Staphylococcaceae</taxon>
        <taxon>Staphylococcus</taxon>
    </lineage>
</organism>
<dbReference type="EMBL" id="KT845956">
    <property type="protein sequence ID" value="AMX28340.1"/>
    <property type="molecule type" value="Genomic_DNA"/>
</dbReference>
<evidence type="ECO:0000256" key="1">
    <source>
        <dbReference type="SAM" id="MobiDB-lite"/>
    </source>
</evidence>
<name>A0A161G0N5_STAEP</name>
<sequence length="508" mass="56726">MVRCMKITDETKRKLSAESYNDHNVNSVITTPASKFKVLEKREDTRNGLKAYAYAPIVNGKPDTSNIVMGYAGTDPLSMKDWKTNLSLPYHNNTDDLKIDERYKDLKNITITEKYNKPTDDNDVLNTMDTIGETIIKKVTHSNVPNDIYTKGTPSQIDESAAFTQAVKDKYPNSKFHSGAHSLGGYLAQYNAVKFNFDSTTTYAAPNPYGAFSGDIKKQIDEGKYNGKIKNVGHEDDIVNSLDFFKPRIGSNIITAPKYDGFLTSLPFVGQHFIGTYDSFDKKGNAKEMSKGELAAYKKAKKMFNQFNIFTTDKDLTGLDDTISAFIKKLNKKAKADKASKAKKGSKSTSKSSKSVKGDSDASAKKGHGGSGGSGKKIKIQPEAVRAIVSNLRDRIHKYDDVLRTIEEYERETKKSSQRILDKYESELLSGSHKFISPNDLAEYMEALAQGGSVGNLEFYDNHLMEQVTQDIHQNKKALLQFAEKLEYAADKFEEKDLEESDVFGLFS</sequence>
<evidence type="ECO:0000313" key="2">
    <source>
        <dbReference type="EMBL" id="AMX28340.1"/>
    </source>
</evidence>
<dbReference type="AlphaFoldDB" id="A0A161G0N5"/>
<accession>A0A161G0N5</accession>
<dbReference type="SUPFAM" id="SSF53474">
    <property type="entry name" value="alpha/beta-Hydrolases"/>
    <property type="match status" value="1"/>
</dbReference>
<protein>
    <recommendedName>
        <fullName evidence="3">Lipase</fullName>
    </recommendedName>
</protein>
<dbReference type="Gene3D" id="3.40.50.1820">
    <property type="entry name" value="alpha/beta hydrolase"/>
    <property type="match status" value="1"/>
</dbReference>